<dbReference type="eggNOG" id="ENOG502SWJC">
    <property type="taxonomic scope" value="Eukaryota"/>
</dbReference>
<name>W1PQX6_AMBTC</name>
<organism evidence="1 2">
    <name type="scientific">Amborella trichopoda</name>
    <dbReference type="NCBI Taxonomy" id="13333"/>
    <lineage>
        <taxon>Eukaryota</taxon>
        <taxon>Viridiplantae</taxon>
        <taxon>Streptophyta</taxon>
        <taxon>Embryophyta</taxon>
        <taxon>Tracheophyta</taxon>
        <taxon>Spermatophyta</taxon>
        <taxon>Magnoliopsida</taxon>
        <taxon>Amborellales</taxon>
        <taxon>Amborellaceae</taxon>
        <taxon>Amborella</taxon>
    </lineage>
</organism>
<reference evidence="2" key="1">
    <citation type="journal article" date="2013" name="Science">
        <title>The Amborella genome and the evolution of flowering plants.</title>
        <authorList>
            <consortium name="Amborella Genome Project"/>
        </authorList>
    </citation>
    <scope>NUCLEOTIDE SEQUENCE [LARGE SCALE GENOMIC DNA]</scope>
</reference>
<evidence type="ECO:0000313" key="1">
    <source>
        <dbReference type="EMBL" id="ERN10468.1"/>
    </source>
</evidence>
<dbReference type="AlphaFoldDB" id="W1PQX6"/>
<sequence length="177" mass="19222">MICIYAHVYCNDINKYIVISLNVVDEARIDGLVRVYMTCTQGKDIGQIMSCSFMGFPLLSRMSAVVIKADFLAAGVQSGWAAFSRAPMLLRWGVDIEVPIFTLKTTLLGSSIPVGLKFDGQPATMFTPGPIMSGFRMPGLTMFGPLEVNADTIGAAVFSKTDPMNTTPAFGFLVEFK</sequence>
<dbReference type="Gramene" id="ERN10468">
    <property type="protein sequence ID" value="ERN10468"/>
    <property type="gene ID" value="AMTR_s00420p00013340"/>
</dbReference>
<accession>W1PQX6</accession>
<dbReference type="Proteomes" id="UP000017836">
    <property type="component" value="Unassembled WGS sequence"/>
</dbReference>
<dbReference type="OMA" id="MEVPEIM"/>
<gene>
    <name evidence="1" type="ORF">AMTR_s00420p00013340</name>
</gene>
<proteinExistence type="predicted"/>
<keyword evidence="2" id="KW-1185">Reference proteome</keyword>
<protein>
    <submittedName>
        <fullName evidence="1">Uncharacterized protein</fullName>
    </submittedName>
</protein>
<dbReference type="HOGENOM" id="CLU_1519887_0_0_1"/>
<dbReference type="EMBL" id="KI392833">
    <property type="protein sequence ID" value="ERN10468.1"/>
    <property type="molecule type" value="Genomic_DNA"/>
</dbReference>
<evidence type="ECO:0000313" key="2">
    <source>
        <dbReference type="Proteomes" id="UP000017836"/>
    </source>
</evidence>